<comment type="caution">
    <text evidence="2">The sequence shown here is derived from an EMBL/GenBank/DDBJ whole genome shotgun (WGS) entry which is preliminary data.</text>
</comment>
<reference evidence="2" key="1">
    <citation type="submission" date="2021-02" db="EMBL/GenBank/DDBJ databases">
        <authorList>
            <person name="Dougan E. K."/>
            <person name="Rhodes N."/>
            <person name="Thang M."/>
            <person name="Chan C."/>
        </authorList>
    </citation>
    <scope>NUCLEOTIDE SEQUENCE</scope>
</reference>
<feature type="region of interest" description="Disordered" evidence="1">
    <location>
        <begin position="1"/>
        <end position="32"/>
    </location>
</feature>
<dbReference type="Proteomes" id="UP000604046">
    <property type="component" value="Unassembled WGS sequence"/>
</dbReference>
<organism evidence="2 3">
    <name type="scientific">Symbiodinium natans</name>
    <dbReference type="NCBI Taxonomy" id="878477"/>
    <lineage>
        <taxon>Eukaryota</taxon>
        <taxon>Sar</taxon>
        <taxon>Alveolata</taxon>
        <taxon>Dinophyceae</taxon>
        <taxon>Suessiales</taxon>
        <taxon>Symbiodiniaceae</taxon>
        <taxon>Symbiodinium</taxon>
    </lineage>
</organism>
<name>A0A812MCL0_9DINO</name>
<evidence type="ECO:0000313" key="3">
    <source>
        <dbReference type="Proteomes" id="UP000604046"/>
    </source>
</evidence>
<sequence length="408" mass="46004">MVRIGGTRRKAEDEEDEDEDEEDEEQEEQEEQQYVFWHSETDSASGELRLVAQKCKGPRLIIHVGPHQTGTASLQTFLVEKASWLESEYGISVGLSKAQAGHEMAQLIQAEVGERTEGCSHISMKKRPNRLAEALKEVNSVLEQSAKVILSSEDFSCFRDKHWKYLFSRLNVDDSCRTAVVAHREAITWLTSWWLEMSKQTSEPLSWMSWVSDFAGKRQGDAHGDTDPQLQLLNGLEDAFPEAVEAVSYDYLQEVNCSMAAYIVCNVTLRRSGPSWTKCKSKVNRKTSVSHNESPPHAAVDVVDLARELYQAKQVLKASECVVPWAKFAKNAPVDLVPSAEAVIDVAKLLPKDCQSHFGLFVSETDDWFSRTGAQRPSSQPKLQCRVDRRKLKAPHWRVINALLPDCK</sequence>
<proteinExistence type="predicted"/>
<evidence type="ECO:0000256" key="1">
    <source>
        <dbReference type="SAM" id="MobiDB-lite"/>
    </source>
</evidence>
<dbReference type="EMBL" id="CAJNDS010001546">
    <property type="protein sequence ID" value="CAE7264482.1"/>
    <property type="molecule type" value="Genomic_DNA"/>
</dbReference>
<accession>A0A812MCL0</accession>
<keyword evidence="3" id="KW-1185">Reference proteome</keyword>
<dbReference type="OrthoDB" id="411418at2759"/>
<gene>
    <name evidence="2" type="ORF">SNAT2548_LOCUS13931</name>
</gene>
<dbReference type="AlphaFoldDB" id="A0A812MCL0"/>
<protein>
    <submittedName>
        <fullName evidence="2">Uncharacterized protein</fullName>
    </submittedName>
</protein>
<feature type="compositionally biased region" description="Acidic residues" evidence="1">
    <location>
        <begin position="13"/>
        <end position="31"/>
    </location>
</feature>
<evidence type="ECO:0000313" key="2">
    <source>
        <dbReference type="EMBL" id="CAE7264482.1"/>
    </source>
</evidence>